<gene>
    <name evidence="1" type="ORF">FALBO_10830</name>
</gene>
<proteinExistence type="predicted"/>
<organism evidence="1 2">
    <name type="scientific">Fusarium albosuccineum</name>
    <dbReference type="NCBI Taxonomy" id="1237068"/>
    <lineage>
        <taxon>Eukaryota</taxon>
        <taxon>Fungi</taxon>
        <taxon>Dikarya</taxon>
        <taxon>Ascomycota</taxon>
        <taxon>Pezizomycotina</taxon>
        <taxon>Sordariomycetes</taxon>
        <taxon>Hypocreomycetidae</taxon>
        <taxon>Hypocreales</taxon>
        <taxon>Nectriaceae</taxon>
        <taxon>Fusarium</taxon>
        <taxon>Fusarium decemcellulare species complex</taxon>
    </lineage>
</organism>
<dbReference type="AlphaFoldDB" id="A0A8H4P7R3"/>
<name>A0A8H4P7R3_9HYPO</name>
<reference evidence="1 2" key="1">
    <citation type="submission" date="2020-01" db="EMBL/GenBank/DDBJ databases">
        <title>Identification and distribution of gene clusters putatively required for synthesis of sphingolipid metabolism inhibitors in phylogenetically diverse species of the filamentous fungus Fusarium.</title>
        <authorList>
            <person name="Kim H.-S."/>
            <person name="Busman M."/>
            <person name="Brown D.W."/>
            <person name="Divon H."/>
            <person name="Uhlig S."/>
            <person name="Proctor R.H."/>
        </authorList>
    </citation>
    <scope>NUCLEOTIDE SEQUENCE [LARGE SCALE GENOMIC DNA]</scope>
    <source>
        <strain evidence="1 2">NRRL 20459</strain>
    </source>
</reference>
<evidence type="ECO:0000313" key="2">
    <source>
        <dbReference type="Proteomes" id="UP000554235"/>
    </source>
</evidence>
<evidence type="ECO:0000313" key="1">
    <source>
        <dbReference type="EMBL" id="KAF4462360.1"/>
    </source>
</evidence>
<accession>A0A8H4P7R3</accession>
<keyword evidence="2" id="KW-1185">Reference proteome</keyword>
<comment type="caution">
    <text evidence="1">The sequence shown here is derived from an EMBL/GenBank/DDBJ whole genome shotgun (WGS) entry which is preliminary data.</text>
</comment>
<dbReference type="OrthoDB" id="270167at2759"/>
<dbReference type="Proteomes" id="UP000554235">
    <property type="component" value="Unassembled WGS sequence"/>
</dbReference>
<dbReference type="EMBL" id="JAADYS010001547">
    <property type="protein sequence ID" value="KAF4462360.1"/>
    <property type="molecule type" value="Genomic_DNA"/>
</dbReference>
<sequence length="370" mass="43475">MIEKRRHTDGIFKLALTARANRIHDYVIDQCPGLLHERQHLPVRYGMIFGPRVRWDPRVDYTCVRTYIEARGDEFTPTEFHALISRSFVAIHVEFCVKEFKECFSEEWEPFNRYLWARIVNVCSSVEFQFHPLSDKDGWVSLIRQTIADGLNVHSKFSWPGQADEEGLSALQHLLCCTIFVEGGLRKTHEWVEMLQKAGVDVDRYLEQETRDTALIWDKLRGNPEDSGYLREFTVREYRGRKLPSWTTSYAASAAPELFTEFPHLVDWESHGYIYVNPGSPEPHQAWKHPLQVYGGIVRAPLERWSLDWRRPPEPWTEEYRRAVKELAYACDLMESRFERKQQKKLRKVGYLRDFGALKLKGRIPGAWVD</sequence>
<protein>
    <submittedName>
        <fullName evidence="1">Uncharacterized protein</fullName>
    </submittedName>
</protein>